<proteinExistence type="predicted"/>
<name>A0A5J5C840_9PERO</name>
<evidence type="ECO:0000313" key="1">
    <source>
        <dbReference type="EMBL" id="KAA8577974.1"/>
    </source>
</evidence>
<keyword evidence="2" id="KW-1185">Reference proteome</keyword>
<reference evidence="1 2" key="1">
    <citation type="submission" date="2019-08" db="EMBL/GenBank/DDBJ databases">
        <title>A chromosome-level genome assembly, high-density linkage maps, and genome scans reveal the genomic architecture of hybrid incompatibilities underlying speciation via character displacement in darters (Percidae: Etheostominae).</title>
        <authorList>
            <person name="Moran R.L."/>
            <person name="Catchen J.M."/>
            <person name="Fuller R.C."/>
        </authorList>
    </citation>
    <scope>NUCLEOTIDE SEQUENCE [LARGE SCALE GENOMIC DNA]</scope>
    <source>
        <strain evidence="1">EspeVRDwgs_2016</strain>
        <tissue evidence="1">Muscle</tissue>
    </source>
</reference>
<organism evidence="1 2">
    <name type="scientific">Etheostoma spectabile</name>
    <name type="common">orangethroat darter</name>
    <dbReference type="NCBI Taxonomy" id="54343"/>
    <lineage>
        <taxon>Eukaryota</taxon>
        <taxon>Metazoa</taxon>
        <taxon>Chordata</taxon>
        <taxon>Craniata</taxon>
        <taxon>Vertebrata</taxon>
        <taxon>Euteleostomi</taxon>
        <taxon>Actinopterygii</taxon>
        <taxon>Neopterygii</taxon>
        <taxon>Teleostei</taxon>
        <taxon>Neoteleostei</taxon>
        <taxon>Acanthomorphata</taxon>
        <taxon>Eupercaria</taxon>
        <taxon>Perciformes</taxon>
        <taxon>Percoidei</taxon>
        <taxon>Percidae</taxon>
        <taxon>Etheostomatinae</taxon>
        <taxon>Etheostoma</taxon>
    </lineage>
</organism>
<evidence type="ECO:0000313" key="2">
    <source>
        <dbReference type="Proteomes" id="UP000327493"/>
    </source>
</evidence>
<dbReference type="AlphaFoldDB" id="A0A5J5C840"/>
<comment type="caution">
    <text evidence="1">The sequence shown here is derived from an EMBL/GenBank/DDBJ whole genome shotgun (WGS) entry which is preliminary data.</text>
</comment>
<gene>
    <name evidence="1" type="ORF">FQN60_006008</name>
</gene>
<dbReference type="EMBL" id="VOFY01001439">
    <property type="protein sequence ID" value="KAA8577974.1"/>
    <property type="molecule type" value="Genomic_DNA"/>
</dbReference>
<protein>
    <submittedName>
        <fullName evidence="1">Uncharacterized protein</fullName>
    </submittedName>
</protein>
<dbReference type="Proteomes" id="UP000327493">
    <property type="component" value="Unassembled WGS sequence"/>
</dbReference>
<accession>A0A5J5C840</accession>
<sequence length="29" mass="3362">MLKVCEQCVPTSYRLLKMSVYQETPSPTE</sequence>